<dbReference type="EMBL" id="WISB01000244">
    <property type="protein sequence ID" value="MQW73916.1"/>
    <property type="molecule type" value="Genomic_DNA"/>
</dbReference>
<name>A0A6G1WW40_9HYPH</name>
<evidence type="ECO:0008006" key="2">
    <source>
        <dbReference type="Google" id="ProtNLM"/>
    </source>
</evidence>
<evidence type="ECO:0000313" key="1">
    <source>
        <dbReference type="EMBL" id="MQW73916.1"/>
    </source>
</evidence>
<accession>A0A6G1WW40</accession>
<sequence>MKMPLLHCLATRFERRRFMQHFPYIGSGPYCYANAFAMMFGQHAPSTAVIEFATGSPFGMQLVGGCLPFFDPFGWTPEAGFDAALDAMGWTSSVTSGGNAADAVERLRSELVHSPVWVGPVEMGWLRHQPGKDGPIGADHYVVVIGLANDWVQLHDPQVYPFATLPIGDFLTAWQAETIDYGTPFTMRFGFRQMRVVDEDDEIRASLPAAIRWLSMQEPRHMPEGTIGNGEAAEALASMIDAGCDEDLRAHLIHFAIRVGARRLADAATCLSRIDYTDAAHIASEQAALTGALQYPLVAGNDAEAADLLRRLAPTYQRLLEALRLH</sequence>
<comment type="caution">
    <text evidence="1">The sequence shown here is derived from an EMBL/GenBank/DDBJ whole genome shotgun (WGS) entry which is preliminary data.</text>
</comment>
<protein>
    <recommendedName>
        <fullName evidence="2">RADC family protein</fullName>
    </recommendedName>
</protein>
<dbReference type="AlphaFoldDB" id="A0A6G1WW40"/>
<reference evidence="1" key="1">
    <citation type="journal article" date="2013" name="Genome Biol.">
        <title>Comparative genomics of the core and accessory genomes of 48 Sinorhizobium strains comprising five genospecies.</title>
        <authorList>
            <person name="Sugawara M."/>
            <person name="Epstein B."/>
            <person name="Badgley B.D."/>
            <person name="Unno T."/>
            <person name="Xu L."/>
            <person name="Reese J."/>
            <person name="Gyaneshwar P."/>
            <person name="Denny R."/>
            <person name="Mudge J."/>
            <person name="Bharti A.K."/>
            <person name="Farmer A.D."/>
            <person name="May G.D."/>
            <person name="Woodward J.E."/>
            <person name="Medigue C."/>
            <person name="Vallenet D."/>
            <person name="Lajus A."/>
            <person name="Rouy Z."/>
            <person name="Martinez-Vaz B."/>
            <person name="Tiffin P."/>
            <person name="Young N.D."/>
            <person name="Sadowsky M.J."/>
        </authorList>
    </citation>
    <scope>NUCLEOTIDE SEQUENCE</scope>
    <source>
        <strain evidence="1">M1</strain>
    </source>
</reference>
<gene>
    <name evidence="1" type="ORF">GHJ91_34145</name>
</gene>
<organism evidence="1">
    <name type="scientific">Sinorhizobium medicae</name>
    <dbReference type="NCBI Taxonomy" id="110321"/>
    <lineage>
        <taxon>Bacteria</taxon>
        <taxon>Pseudomonadati</taxon>
        <taxon>Pseudomonadota</taxon>
        <taxon>Alphaproteobacteria</taxon>
        <taxon>Hyphomicrobiales</taxon>
        <taxon>Rhizobiaceae</taxon>
        <taxon>Sinorhizobium/Ensifer group</taxon>
        <taxon>Sinorhizobium</taxon>
    </lineage>
</organism>
<proteinExistence type="predicted"/>